<gene>
    <name evidence="14" type="ORF">O0S10_02905</name>
</gene>
<sequence length="111" mass="12664">MPAYVSIKEDVLRKLSEHFPELRERFGLETIGIFGSVASGEDTPDSDIDILYAYQEGKQGGMKEYFAVIEYLEELLGRKIDFVPITYMQPYFRTSIEPSMILFGKVPEVTA</sequence>
<evidence type="ECO:0000256" key="4">
    <source>
        <dbReference type="ARBA" id="ARBA00022695"/>
    </source>
</evidence>
<accession>A0ABT4IFM4</accession>
<dbReference type="PANTHER" id="PTHR33571">
    <property type="entry name" value="SSL8005 PROTEIN"/>
    <property type="match status" value="1"/>
</dbReference>
<evidence type="ECO:0000256" key="1">
    <source>
        <dbReference type="ARBA" id="ARBA00001946"/>
    </source>
</evidence>
<keyword evidence="3" id="KW-0808">Transferase</keyword>
<evidence type="ECO:0000256" key="2">
    <source>
        <dbReference type="ARBA" id="ARBA00022649"/>
    </source>
</evidence>
<dbReference type="Pfam" id="PF01909">
    <property type="entry name" value="NTP_transf_2"/>
    <property type="match status" value="1"/>
</dbReference>
<dbReference type="Proteomes" id="UP001141422">
    <property type="component" value="Unassembled WGS sequence"/>
</dbReference>
<dbReference type="EMBL" id="JAPTGB010000004">
    <property type="protein sequence ID" value="MCZ0860179.1"/>
    <property type="molecule type" value="Genomic_DNA"/>
</dbReference>
<keyword evidence="7" id="KW-0067">ATP-binding</keyword>
<evidence type="ECO:0000313" key="15">
    <source>
        <dbReference type="Proteomes" id="UP001141422"/>
    </source>
</evidence>
<dbReference type="InterPro" id="IPR002934">
    <property type="entry name" value="Polymerase_NTP_transf_dom"/>
</dbReference>
<evidence type="ECO:0000256" key="10">
    <source>
        <dbReference type="ARBA" id="ARBA00038276"/>
    </source>
</evidence>
<comment type="caution">
    <text evidence="14">The sequence shown here is derived from an EMBL/GenBank/DDBJ whole genome shotgun (WGS) entry which is preliminary data.</text>
</comment>
<evidence type="ECO:0000256" key="11">
    <source>
        <dbReference type="ARBA" id="ARBA00047518"/>
    </source>
</evidence>
<evidence type="ECO:0000256" key="3">
    <source>
        <dbReference type="ARBA" id="ARBA00022679"/>
    </source>
</evidence>
<reference evidence="14" key="1">
    <citation type="submission" date="2022-12" db="EMBL/GenBank/DDBJ databases">
        <title>Isolation and characterisation of novel Methanocorpusculum spp. from native Australian herbivores indicates the genus is ancestrally host-associated.</title>
        <authorList>
            <person name="Volmer J.G."/>
            <person name="Soo R.M."/>
            <person name="Evans P.N."/>
            <person name="Hoedt E.C."/>
            <person name="Astorga Alsina A.L."/>
            <person name="Woodcroft B.J."/>
            <person name="Tyson G.W."/>
            <person name="Hugenholtz P."/>
            <person name="Morrison M."/>
        </authorList>
    </citation>
    <scope>NUCLEOTIDE SEQUENCE</scope>
    <source>
        <strain evidence="14">MG</strain>
    </source>
</reference>
<dbReference type="CDD" id="cd05403">
    <property type="entry name" value="NT_KNTase_like"/>
    <property type="match status" value="1"/>
</dbReference>
<comment type="catalytic activity">
    <reaction evidence="12">
        <text>L-tyrosyl-[protein] + ATP = O-(5'-adenylyl)-L-tyrosyl-[protein] + diphosphate</text>
        <dbReference type="Rhea" id="RHEA:54288"/>
        <dbReference type="Rhea" id="RHEA-COMP:10136"/>
        <dbReference type="Rhea" id="RHEA-COMP:13846"/>
        <dbReference type="ChEBI" id="CHEBI:30616"/>
        <dbReference type="ChEBI" id="CHEBI:33019"/>
        <dbReference type="ChEBI" id="CHEBI:46858"/>
        <dbReference type="ChEBI" id="CHEBI:83624"/>
        <dbReference type="EC" id="2.7.7.108"/>
    </reaction>
</comment>
<comment type="cofactor">
    <cofactor evidence="1">
        <name>Mg(2+)</name>
        <dbReference type="ChEBI" id="CHEBI:18420"/>
    </cofactor>
</comment>
<evidence type="ECO:0000256" key="6">
    <source>
        <dbReference type="ARBA" id="ARBA00022741"/>
    </source>
</evidence>
<evidence type="ECO:0000256" key="12">
    <source>
        <dbReference type="ARBA" id="ARBA00048696"/>
    </source>
</evidence>
<keyword evidence="2" id="KW-1277">Toxin-antitoxin system</keyword>
<evidence type="ECO:0000259" key="13">
    <source>
        <dbReference type="Pfam" id="PF01909"/>
    </source>
</evidence>
<proteinExistence type="inferred from homology"/>
<comment type="similarity">
    <text evidence="10">Belongs to the MntA antitoxin family.</text>
</comment>
<dbReference type="EC" id="2.7.7.108" evidence="9"/>
<comment type="catalytic activity">
    <reaction evidence="11">
        <text>O-(5'-adenylyl)-L-tyrosyl-[protein] + ATP = O-[5'-(adenylyl-(5'-&gt;3')-adenylyl)]-L-tyrosyl-[protein] + diphosphate</text>
        <dbReference type="Rhea" id="RHEA:66528"/>
        <dbReference type="Rhea" id="RHEA-COMP:13846"/>
        <dbReference type="Rhea" id="RHEA-COMP:17046"/>
        <dbReference type="ChEBI" id="CHEBI:30616"/>
        <dbReference type="ChEBI" id="CHEBI:33019"/>
        <dbReference type="ChEBI" id="CHEBI:83624"/>
        <dbReference type="ChEBI" id="CHEBI:167160"/>
    </reaction>
</comment>
<evidence type="ECO:0000256" key="7">
    <source>
        <dbReference type="ARBA" id="ARBA00022840"/>
    </source>
</evidence>
<dbReference type="InterPro" id="IPR043519">
    <property type="entry name" value="NT_sf"/>
</dbReference>
<dbReference type="PANTHER" id="PTHR33571:SF14">
    <property type="entry name" value="PROTEIN ADENYLYLTRANSFERASE MJ0435-RELATED"/>
    <property type="match status" value="1"/>
</dbReference>
<dbReference type="SUPFAM" id="SSF81301">
    <property type="entry name" value="Nucleotidyltransferase"/>
    <property type="match status" value="1"/>
</dbReference>
<evidence type="ECO:0000256" key="9">
    <source>
        <dbReference type="ARBA" id="ARBA00034531"/>
    </source>
</evidence>
<feature type="domain" description="Polymerase nucleotidyl transferase" evidence="13">
    <location>
        <begin position="16"/>
        <end position="101"/>
    </location>
</feature>
<organism evidence="14 15">
    <name type="scientific">Methanocorpusculum petauri</name>
    <dbReference type="NCBI Taxonomy" id="3002863"/>
    <lineage>
        <taxon>Archaea</taxon>
        <taxon>Methanobacteriati</taxon>
        <taxon>Methanobacteriota</taxon>
        <taxon>Stenosarchaea group</taxon>
        <taxon>Methanomicrobia</taxon>
        <taxon>Methanomicrobiales</taxon>
        <taxon>Methanocorpusculaceae</taxon>
        <taxon>Methanocorpusculum</taxon>
    </lineage>
</organism>
<evidence type="ECO:0000256" key="8">
    <source>
        <dbReference type="ARBA" id="ARBA00022842"/>
    </source>
</evidence>
<keyword evidence="4" id="KW-0548">Nucleotidyltransferase</keyword>
<keyword evidence="8" id="KW-0460">Magnesium</keyword>
<evidence type="ECO:0000256" key="5">
    <source>
        <dbReference type="ARBA" id="ARBA00022723"/>
    </source>
</evidence>
<keyword evidence="5" id="KW-0479">Metal-binding</keyword>
<keyword evidence="6" id="KW-0547">Nucleotide-binding</keyword>
<dbReference type="Gene3D" id="3.30.460.10">
    <property type="entry name" value="Beta Polymerase, domain 2"/>
    <property type="match status" value="1"/>
</dbReference>
<name>A0ABT4IFM4_9EURY</name>
<protein>
    <recommendedName>
        <fullName evidence="9">protein adenylyltransferase</fullName>
        <ecNumber evidence="9">2.7.7.108</ecNumber>
    </recommendedName>
</protein>
<dbReference type="RefSeq" id="WP_268924399.1">
    <property type="nucleotide sequence ID" value="NZ_JAPTGB010000004.1"/>
</dbReference>
<keyword evidence="15" id="KW-1185">Reference proteome</keyword>
<dbReference type="InterPro" id="IPR052038">
    <property type="entry name" value="Type-VII_TA_antitoxin"/>
</dbReference>
<evidence type="ECO:0000313" key="14">
    <source>
        <dbReference type="EMBL" id="MCZ0860179.1"/>
    </source>
</evidence>